<gene>
    <name evidence="2" type="ORF">NQ318_016650</name>
</gene>
<feature type="compositionally biased region" description="Low complexity" evidence="1">
    <location>
        <begin position="8"/>
        <end position="28"/>
    </location>
</feature>
<dbReference type="AlphaFoldDB" id="A0AAV8XD00"/>
<keyword evidence="3" id="KW-1185">Reference proteome</keyword>
<dbReference type="EMBL" id="JAPWTK010000734">
    <property type="protein sequence ID" value="KAJ8936565.1"/>
    <property type="molecule type" value="Genomic_DNA"/>
</dbReference>
<feature type="region of interest" description="Disordered" evidence="1">
    <location>
        <begin position="46"/>
        <end position="103"/>
    </location>
</feature>
<evidence type="ECO:0000313" key="2">
    <source>
        <dbReference type="EMBL" id="KAJ8936565.1"/>
    </source>
</evidence>
<feature type="region of interest" description="Disordered" evidence="1">
    <location>
        <begin position="1"/>
        <end position="33"/>
    </location>
</feature>
<feature type="compositionally biased region" description="Polar residues" evidence="1">
    <location>
        <begin position="59"/>
        <end position="82"/>
    </location>
</feature>
<evidence type="ECO:0000313" key="3">
    <source>
        <dbReference type="Proteomes" id="UP001162162"/>
    </source>
</evidence>
<sequence length="151" mass="15863">MNATGGQPNNVSIPTSNISNNNQPTTNNGLLTGDLESSLASLAENLTINNRTPPVKGVQWNSPKGGSKPSNSWTPQPISATTGAGYKPMNQQMNTSPFSSMTPVPVQSQMYPQPVLGMRPMAANHSMMAPMPGMGGANPSPNQMGQSLLFH</sequence>
<feature type="compositionally biased region" description="Polar residues" evidence="1">
    <location>
        <begin position="89"/>
        <end position="103"/>
    </location>
</feature>
<reference evidence="2" key="1">
    <citation type="journal article" date="2023" name="Insect Mol. Biol.">
        <title>Genome sequencing provides insights into the evolution of gene families encoding plant cell wall-degrading enzymes in longhorned beetles.</title>
        <authorList>
            <person name="Shin N.R."/>
            <person name="Okamura Y."/>
            <person name="Kirsch R."/>
            <person name="Pauchet Y."/>
        </authorList>
    </citation>
    <scope>NUCLEOTIDE SEQUENCE</scope>
    <source>
        <strain evidence="2">AMC_N1</strain>
    </source>
</reference>
<protein>
    <submittedName>
        <fullName evidence="2">Uncharacterized protein</fullName>
    </submittedName>
</protein>
<comment type="caution">
    <text evidence="2">The sequence shown here is derived from an EMBL/GenBank/DDBJ whole genome shotgun (WGS) entry which is preliminary data.</text>
</comment>
<accession>A0AAV8XD00</accession>
<proteinExistence type="predicted"/>
<organism evidence="2 3">
    <name type="scientific">Aromia moschata</name>
    <dbReference type="NCBI Taxonomy" id="1265417"/>
    <lineage>
        <taxon>Eukaryota</taxon>
        <taxon>Metazoa</taxon>
        <taxon>Ecdysozoa</taxon>
        <taxon>Arthropoda</taxon>
        <taxon>Hexapoda</taxon>
        <taxon>Insecta</taxon>
        <taxon>Pterygota</taxon>
        <taxon>Neoptera</taxon>
        <taxon>Endopterygota</taxon>
        <taxon>Coleoptera</taxon>
        <taxon>Polyphaga</taxon>
        <taxon>Cucujiformia</taxon>
        <taxon>Chrysomeloidea</taxon>
        <taxon>Cerambycidae</taxon>
        <taxon>Cerambycinae</taxon>
        <taxon>Callichromatini</taxon>
        <taxon>Aromia</taxon>
    </lineage>
</organism>
<name>A0AAV8XD00_9CUCU</name>
<dbReference type="Proteomes" id="UP001162162">
    <property type="component" value="Unassembled WGS sequence"/>
</dbReference>
<evidence type="ECO:0000256" key="1">
    <source>
        <dbReference type="SAM" id="MobiDB-lite"/>
    </source>
</evidence>